<dbReference type="Pfam" id="PF08281">
    <property type="entry name" value="Sigma70_r4_2"/>
    <property type="match status" value="1"/>
</dbReference>
<evidence type="ECO:0000256" key="1">
    <source>
        <dbReference type="ARBA" id="ARBA00010641"/>
    </source>
</evidence>
<proteinExistence type="inferred from homology"/>
<dbReference type="InterPro" id="IPR013325">
    <property type="entry name" value="RNA_pol_sigma_r2"/>
</dbReference>
<dbReference type="Proteomes" id="UP000000852">
    <property type="component" value="Chromosome"/>
</dbReference>
<dbReference type="InterPro" id="IPR013324">
    <property type="entry name" value="RNA_pol_sigma_r3/r4-like"/>
</dbReference>
<dbReference type="InterPro" id="IPR007627">
    <property type="entry name" value="RNA_pol_sigma70_r2"/>
</dbReference>
<dbReference type="EMBL" id="CP001681">
    <property type="protein sequence ID" value="ACU06160.1"/>
    <property type="molecule type" value="Genomic_DNA"/>
</dbReference>
<gene>
    <name evidence="7" type="ordered locus">Phep_3969</name>
</gene>
<dbReference type="AlphaFoldDB" id="C6XVT5"/>
<feature type="domain" description="RNA polymerase sigma-70 region 2" evidence="5">
    <location>
        <begin position="28"/>
        <end position="94"/>
    </location>
</feature>
<dbReference type="PANTHER" id="PTHR43133">
    <property type="entry name" value="RNA POLYMERASE ECF-TYPE SIGMA FACTO"/>
    <property type="match status" value="1"/>
</dbReference>
<evidence type="ECO:0000313" key="8">
    <source>
        <dbReference type="Proteomes" id="UP000000852"/>
    </source>
</evidence>
<evidence type="ECO:0000256" key="3">
    <source>
        <dbReference type="ARBA" id="ARBA00023082"/>
    </source>
</evidence>
<dbReference type="SUPFAM" id="SSF88659">
    <property type="entry name" value="Sigma3 and sigma4 domains of RNA polymerase sigma factors"/>
    <property type="match status" value="1"/>
</dbReference>
<dbReference type="InterPro" id="IPR014327">
    <property type="entry name" value="RNA_pol_sigma70_bacteroid"/>
</dbReference>
<dbReference type="eggNOG" id="COG1595">
    <property type="taxonomic scope" value="Bacteria"/>
</dbReference>
<keyword evidence="8" id="KW-1185">Reference proteome</keyword>
<evidence type="ECO:0000256" key="4">
    <source>
        <dbReference type="ARBA" id="ARBA00023163"/>
    </source>
</evidence>
<evidence type="ECO:0000313" key="7">
    <source>
        <dbReference type="EMBL" id="ACU06160.1"/>
    </source>
</evidence>
<dbReference type="OrthoDB" id="1097528at2"/>
<sequence length="196" mass="22727">MGAYSTYTDQELIALLRAADHAAFTEIYNRYWSTLMAMAYNHTKDKSAAQEIVQELFVGVWSRRDKLEIQTLKAYLATAVKFSIFKQIERERRRRDIEHKEYKLNSYADDEQKLEAKFLQEYINGQVELLPEKCRLVFNYSRVEGMTIPEIAKEMNISEKTVEGHLTKGIKVIKTNLKDSGILIIAVSASSHLWIN</sequence>
<dbReference type="InterPro" id="IPR039425">
    <property type="entry name" value="RNA_pol_sigma-70-like"/>
</dbReference>
<accession>C6XVT5</accession>
<evidence type="ECO:0000259" key="6">
    <source>
        <dbReference type="Pfam" id="PF08281"/>
    </source>
</evidence>
<dbReference type="SUPFAM" id="SSF88946">
    <property type="entry name" value="Sigma2 domain of RNA polymerase sigma factors"/>
    <property type="match status" value="1"/>
</dbReference>
<dbReference type="PANTHER" id="PTHR43133:SF46">
    <property type="entry name" value="RNA POLYMERASE SIGMA-70 FACTOR ECF SUBFAMILY"/>
    <property type="match status" value="1"/>
</dbReference>
<protein>
    <submittedName>
        <fullName evidence="7">RNA polymerase sigma-70 factor</fullName>
    </submittedName>
</protein>
<organism evidence="7 8">
    <name type="scientific">Pedobacter heparinus (strain ATCC 13125 / DSM 2366 / CIP 104194 / JCM 7457 / NBRC 12017 / NCIMB 9290 / NRRL B-14731 / HIM 762-3)</name>
    <dbReference type="NCBI Taxonomy" id="485917"/>
    <lineage>
        <taxon>Bacteria</taxon>
        <taxon>Pseudomonadati</taxon>
        <taxon>Bacteroidota</taxon>
        <taxon>Sphingobacteriia</taxon>
        <taxon>Sphingobacteriales</taxon>
        <taxon>Sphingobacteriaceae</taxon>
        <taxon>Pedobacter</taxon>
    </lineage>
</organism>
<dbReference type="HOGENOM" id="CLU_047691_4_1_10"/>
<dbReference type="STRING" id="485917.Phep_3969"/>
<dbReference type="Pfam" id="PF04542">
    <property type="entry name" value="Sigma70_r2"/>
    <property type="match status" value="1"/>
</dbReference>
<dbReference type="GO" id="GO:0016987">
    <property type="term" value="F:sigma factor activity"/>
    <property type="evidence" value="ECO:0007669"/>
    <property type="project" value="UniProtKB-KW"/>
</dbReference>
<reference evidence="7 8" key="1">
    <citation type="journal article" date="2009" name="Stand. Genomic Sci.">
        <title>Complete genome sequence of Pedobacter heparinus type strain (HIM 762-3).</title>
        <authorList>
            <person name="Han C."/>
            <person name="Spring S."/>
            <person name="Lapidus A."/>
            <person name="Del Rio T.G."/>
            <person name="Tice H."/>
            <person name="Copeland A."/>
            <person name="Cheng J.F."/>
            <person name="Lucas S."/>
            <person name="Chen F."/>
            <person name="Nolan M."/>
            <person name="Bruce D."/>
            <person name="Goodwin L."/>
            <person name="Pitluck S."/>
            <person name="Ivanova N."/>
            <person name="Mavromatis K."/>
            <person name="Mikhailova N."/>
            <person name="Pati A."/>
            <person name="Chen A."/>
            <person name="Palaniappan K."/>
            <person name="Land M."/>
            <person name="Hauser L."/>
            <person name="Chang Y.J."/>
            <person name="Jeffries C.C."/>
            <person name="Saunders E."/>
            <person name="Chertkov O."/>
            <person name="Brettin T."/>
            <person name="Goker M."/>
            <person name="Rohde M."/>
            <person name="Bristow J."/>
            <person name="Eisen J.A."/>
            <person name="Markowitz V."/>
            <person name="Hugenholtz P."/>
            <person name="Kyrpides N.C."/>
            <person name="Klenk H.P."/>
            <person name="Detter J.C."/>
        </authorList>
    </citation>
    <scope>NUCLEOTIDE SEQUENCE [LARGE SCALE GENOMIC DNA]</scope>
    <source>
        <strain evidence="8">ATCC 13125 / DSM 2366 / CIP 104194 / JCM 7457 / NBRC 12017 / NCIMB 9290 / NRRL B-14731 / HIM 762-3</strain>
    </source>
</reference>
<evidence type="ECO:0000259" key="5">
    <source>
        <dbReference type="Pfam" id="PF04542"/>
    </source>
</evidence>
<dbReference type="KEGG" id="phe:Phep_3969"/>
<keyword evidence="4" id="KW-0804">Transcription</keyword>
<name>C6XVT5_PEDHD</name>
<dbReference type="InterPro" id="IPR036388">
    <property type="entry name" value="WH-like_DNA-bd_sf"/>
</dbReference>
<feature type="domain" description="RNA polymerase sigma factor 70 region 4 type 2" evidence="6">
    <location>
        <begin position="126"/>
        <end position="171"/>
    </location>
</feature>
<dbReference type="InterPro" id="IPR014284">
    <property type="entry name" value="RNA_pol_sigma-70_dom"/>
</dbReference>
<dbReference type="Gene3D" id="1.10.10.10">
    <property type="entry name" value="Winged helix-like DNA-binding domain superfamily/Winged helix DNA-binding domain"/>
    <property type="match status" value="1"/>
</dbReference>
<dbReference type="GO" id="GO:0006352">
    <property type="term" value="P:DNA-templated transcription initiation"/>
    <property type="evidence" value="ECO:0007669"/>
    <property type="project" value="InterPro"/>
</dbReference>
<dbReference type="NCBIfam" id="TIGR02985">
    <property type="entry name" value="Sig70_bacteroi1"/>
    <property type="match status" value="1"/>
</dbReference>
<keyword evidence="3" id="KW-0731">Sigma factor</keyword>
<dbReference type="InterPro" id="IPR013249">
    <property type="entry name" value="RNA_pol_sigma70_r4_t2"/>
</dbReference>
<keyword evidence="2" id="KW-0805">Transcription regulation</keyword>
<dbReference type="Gene3D" id="1.10.1740.10">
    <property type="match status" value="1"/>
</dbReference>
<evidence type="ECO:0000256" key="2">
    <source>
        <dbReference type="ARBA" id="ARBA00023015"/>
    </source>
</evidence>
<dbReference type="NCBIfam" id="TIGR02937">
    <property type="entry name" value="sigma70-ECF"/>
    <property type="match status" value="1"/>
</dbReference>
<comment type="similarity">
    <text evidence="1">Belongs to the sigma-70 factor family. ECF subfamily.</text>
</comment>
<dbReference type="GO" id="GO:0003677">
    <property type="term" value="F:DNA binding"/>
    <property type="evidence" value="ECO:0007669"/>
    <property type="project" value="InterPro"/>
</dbReference>